<keyword evidence="1" id="KW-0472">Membrane</keyword>
<reference evidence="3 4" key="1">
    <citation type="submission" date="2020-08" db="EMBL/GenBank/DDBJ databases">
        <title>Novel species isolated from subtropical streams in China.</title>
        <authorList>
            <person name="Lu H."/>
        </authorList>
    </citation>
    <scope>NUCLEOTIDE SEQUENCE [LARGE SCALE GENOMIC DNA]</scope>
    <source>
        <strain evidence="3 4">NL8W</strain>
    </source>
</reference>
<organism evidence="3 4">
    <name type="scientific">Undibacterium umbellatum</name>
    <dbReference type="NCBI Taxonomy" id="2762300"/>
    <lineage>
        <taxon>Bacteria</taxon>
        <taxon>Pseudomonadati</taxon>
        <taxon>Pseudomonadota</taxon>
        <taxon>Betaproteobacteria</taxon>
        <taxon>Burkholderiales</taxon>
        <taxon>Oxalobacteraceae</taxon>
        <taxon>Undibacterium</taxon>
    </lineage>
</organism>
<proteinExistence type="predicted"/>
<dbReference type="Proteomes" id="UP000646911">
    <property type="component" value="Unassembled WGS sequence"/>
</dbReference>
<dbReference type="EMBL" id="JACOFX010000041">
    <property type="protein sequence ID" value="MBC3911564.1"/>
    <property type="molecule type" value="Genomic_DNA"/>
</dbReference>
<feature type="signal peptide" evidence="2">
    <location>
        <begin position="1"/>
        <end position="22"/>
    </location>
</feature>
<feature type="transmembrane region" description="Helical" evidence="1">
    <location>
        <begin position="95"/>
        <end position="115"/>
    </location>
</feature>
<keyword evidence="1" id="KW-1133">Transmembrane helix</keyword>
<keyword evidence="4" id="KW-1185">Reference proteome</keyword>
<protein>
    <submittedName>
        <fullName evidence="3">Uncharacterized protein</fullName>
    </submittedName>
</protein>
<feature type="chain" id="PRO_5045636519" evidence="2">
    <location>
        <begin position="23"/>
        <end position="122"/>
    </location>
</feature>
<accession>A0ABR6ZIQ3</accession>
<dbReference type="RefSeq" id="WP_186957268.1">
    <property type="nucleotide sequence ID" value="NZ_JACOFX010000041.1"/>
</dbReference>
<feature type="transmembrane region" description="Helical" evidence="1">
    <location>
        <begin position="55"/>
        <end position="75"/>
    </location>
</feature>
<evidence type="ECO:0000313" key="4">
    <source>
        <dbReference type="Proteomes" id="UP000646911"/>
    </source>
</evidence>
<sequence>MNKSVRFSIAATAFGIAQCAQASNMSGALSIAFGIPVMVVALIIYGTLAAYGKLYYWLLVAAIGLFIPLTLFGILMGKDAWYNIVGVHASTEWGYYSWSYYLLCILIFLCFLKMLKNQNEEN</sequence>
<comment type="caution">
    <text evidence="3">The sequence shown here is derived from an EMBL/GenBank/DDBJ whole genome shotgun (WGS) entry which is preliminary data.</text>
</comment>
<name>A0ABR6ZIQ3_9BURK</name>
<keyword evidence="1" id="KW-0812">Transmembrane</keyword>
<keyword evidence="2" id="KW-0732">Signal</keyword>
<evidence type="ECO:0000256" key="2">
    <source>
        <dbReference type="SAM" id="SignalP"/>
    </source>
</evidence>
<feature type="transmembrane region" description="Helical" evidence="1">
    <location>
        <begin position="29"/>
        <end position="48"/>
    </location>
</feature>
<evidence type="ECO:0000313" key="3">
    <source>
        <dbReference type="EMBL" id="MBC3911564.1"/>
    </source>
</evidence>
<evidence type="ECO:0000256" key="1">
    <source>
        <dbReference type="SAM" id="Phobius"/>
    </source>
</evidence>
<gene>
    <name evidence="3" type="ORF">H8L47_28775</name>
</gene>